<dbReference type="SUPFAM" id="SSF51306">
    <property type="entry name" value="LexA/Signal peptidase"/>
    <property type="match status" value="1"/>
</dbReference>
<dbReference type="Proteomes" id="UP000824125">
    <property type="component" value="Unassembled WGS sequence"/>
</dbReference>
<dbReference type="EMBL" id="DVNM01000005">
    <property type="protein sequence ID" value="HIU68495.1"/>
    <property type="molecule type" value="Genomic_DNA"/>
</dbReference>
<proteinExistence type="predicted"/>
<evidence type="ECO:0000313" key="1">
    <source>
        <dbReference type="EMBL" id="HIU68495.1"/>
    </source>
</evidence>
<evidence type="ECO:0000313" key="2">
    <source>
        <dbReference type="Proteomes" id="UP000824125"/>
    </source>
</evidence>
<dbReference type="InterPro" id="IPR036286">
    <property type="entry name" value="LexA/Signal_pep-like_sf"/>
</dbReference>
<dbReference type="AlphaFoldDB" id="A0A9D1SNF7"/>
<dbReference type="CDD" id="cd06462">
    <property type="entry name" value="Peptidase_S24_S26"/>
    <property type="match status" value="1"/>
</dbReference>
<accession>A0A9D1SNF7</accession>
<reference evidence="1" key="2">
    <citation type="journal article" date="2021" name="PeerJ">
        <title>Extensive microbial diversity within the chicken gut microbiome revealed by metagenomics and culture.</title>
        <authorList>
            <person name="Gilroy R."/>
            <person name="Ravi A."/>
            <person name="Getino M."/>
            <person name="Pursley I."/>
            <person name="Horton D.L."/>
            <person name="Alikhan N.F."/>
            <person name="Baker D."/>
            <person name="Gharbi K."/>
            <person name="Hall N."/>
            <person name="Watson M."/>
            <person name="Adriaenssens E.M."/>
            <person name="Foster-Nyarko E."/>
            <person name="Jarju S."/>
            <person name="Secka A."/>
            <person name="Antonio M."/>
            <person name="Oren A."/>
            <person name="Chaudhuri R.R."/>
            <person name="La Ragione R."/>
            <person name="Hildebrand F."/>
            <person name="Pallen M.J."/>
        </authorList>
    </citation>
    <scope>NUCLEOTIDE SEQUENCE</scope>
    <source>
        <strain evidence="1">CHK176-6737</strain>
    </source>
</reference>
<comment type="caution">
    <text evidence="1">The sequence shown here is derived from an EMBL/GenBank/DDBJ whole genome shotgun (WGS) entry which is preliminary data.</text>
</comment>
<name>A0A9D1SNF7_9FIRM</name>
<gene>
    <name evidence="1" type="ORF">IAD23_00880</name>
</gene>
<protein>
    <submittedName>
        <fullName evidence="1">S24/S26 family peptidase</fullName>
    </submittedName>
</protein>
<sequence>MEQPQTIEHVLQRYGHYTGVTKGNSMWPLLHENKDNIIVLKTQGRLKKYDVPVYIAESGKYTLHRIVRVRENDYVIMGDNLLTKEYVTDSQICGRLAGFYKNGKKYVDCDTSRLYKLYSRVWVFLIPVRPCIMALHRFLSKLKRGFARGK</sequence>
<reference evidence="1" key="1">
    <citation type="submission" date="2020-10" db="EMBL/GenBank/DDBJ databases">
        <authorList>
            <person name="Gilroy R."/>
        </authorList>
    </citation>
    <scope>NUCLEOTIDE SEQUENCE</scope>
    <source>
        <strain evidence="1">CHK176-6737</strain>
    </source>
</reference>
<organism evidence="1 2">
    <name type="scientific">Candidatus Scybalenecus merdavium</name>
    <dbReference type="NCBI Taxonomy" id="2840939"/>
    <lineage>
        <taxon>Bacteria</taxon>
        <taxon>Bacillati</taxon>
        <taxon>Bacillota</taxon>
        <taxon>Clostridia</taxon>
        <taxon>Eubacteriales</taxon>
        <taxon>Oscillospiraceae</taxon>
        <taxon>Oscillospiraceae incertae sedis</taxon>
        <taxon>Candidatus Scybalenecus</taxon>
    </lineage>
</organism>